<dbReference type="AlphaFoldDB" id="A0A098BYY5"/>
<sequence length="151" mass="17555">MNKRLLIIFTCSLLVLSLYSQTSVEQLYRTFSKESNVEKVNLNELAMFMMRPFSNNDTESKITSISVLSLEDCSPEVKERFNKTALNFNDKDYELFVSSNEENEKVRIFLKFQKDFIREMVILSMGDEPAMVQLKGKISPSEIDKMKNGRK</sequence>
<name>A0A098BYY5_9BACT</name>
<gene>
    <name evidence="2" type="ORF">ING2E5B_0069</name>
</gene>
<protein>
    <recommendedName>
        <fullName evidence="4">DUF4252 domain-containing protein</fullName>
    </recommendedName>
</protein>
<evidence type="ECO:0000256" key="1">
    <source>
        <dbReference type="SAM" id="SignalP"/>
    </source>
</evidence>
<reference evidence="2 3" key="1">
    <citation type="submission" date="2014-08" db="EMBL/GenBank/DDBJ databases">
        <authorList>
            <person name="Wibberg D."/>
        </authorList>
    </citation>
    <scope>NUCLEOTIDE SEQUENCE [LARGE SCALE GENOMIC DNA]</scope>
    <source>
        <strain evidence="3">ING2-E5B</strain>
    </source>
</reference>
<evidence type="ECO:0000313" key="3">
    <source>
        <dbReference type="Proteomes" id="UP000032417"/>
    </source>
</evidence>
<dbReference type="InterPro" id="IPR025348">
    <property type="entry name" value="DUF4252"/>
</dbReference>
<dbReference type="OrthoDB" id="996754at2"/>
<proteinExistence type="predicted"/>
<dbReference type="STRING" id="1562970.ING2E5B_0069"/>
<evidence type="ECO:0008006" key="4">
    <source>
        <dbReference type="Google" id="ProtNLM"/>
    </source>
</evidence>
<keyword evidence="3" id="KW-1185">Reference proteome</keyword>
<dbReference type="HOGENOM" id="CLU_130386_0_0_10"/>
<dbReference type="EMBL" id="LN515532">
    <property type="protein sequence ID" value="CEA14722.1"/>
    <property type="molecule type" value="Genomic_DNA"/>
</dbReference>
<evidence type="ECO:0000313" key="2">
    <source>
        <dbReference type="EMBL" id="CEA14722.1"/>
    </source>
</evidence>
<organism evidence="2 3">
    <name type="scientific">Fermentimonas caenicola</name>
    <dbReference type="NCBI Taxonomy" id="1562970"/>
    <lineage>
        <taxon>Bacteria</taxon>
        <taxon>Pseudomonadati</taxon>
        <taxon>Bacteroidota</taxon>
        <taxon>Bacteroidia</taxon>
        <taxon>Bacteroidales</taxon>
        <taxon>Dysgonomonadaceae</taxon>
        <taxon>Fermentimonas</taxon>
    </lineage>
</organism>
<accession>A0A098BYY5</accession>
<feature type="signal peptide" evidence="1">
    <location>
        <begin position="1"/>
        <end position="22"/>
    </location>
</feature>
<feature type="chain" id="PRO_5030002967" description="DUF4252 domain-containing protein" evidence="1">
    <location>
        <begin position="23"/>
        <end position="151"/>
    </location>
</feature>
<keyword evidence="1" id="KW-0732">Signal</keyword>
<dbReference type="Proteomes" id="UP000032417">
    <property type="component" value="Chromosome 1"/>
</dbReference>
<dbReference type="Pfam" id="PF14060">
    <property type="entry name" value="DUF4252"/>
    <property type="match status" value="1"/>
</dbReference>
<dbReference type="KEGG" id="pbt:ING2E5B_0069"/>